<dbReference type="AlphaFoldDB" id="A0A0C4E0R3"/>
<reference evidence="3" key="4">
    <citation type="journal article" date="2015" name="G3 (Bethesda)">
        <title>Genome sequences of three phytopathogenic species of the Magnaporthaceae family of fungi.</title>
        <authorList>
            <person name="Okagaki L.H."/>
            <person name="Nunes C.C."/>
            <person name="Sailsbery J."/>
            <person name="Clay B."/>
            <person name="Brown D."/>
            <person name="John T."/>
            <person name="Oh Y."/>
            <person name="Young N."/>
            <person name="Fitzgerald M."/>
            <person name="Haas B.J."/>
            <person name="Zeng Q."/>
            <person name="Young S."/>
            <person name="Adiconis X."/>
            <person name="Fan L."/>
            <person name="Levin J.Z."/>
            <person name="Mitchell T.K."/>
            <person name="Okubara P.A."/>
            <person name="Farman M.L."/>
            <person name="Kohn L.M."/>
            <person name="Birren B."/>
            <person name="Ma L.-J."/>
            <person name="Dean R.A."/>
        </authorList>
    </citation>
    <scope>NUCLEOTIDE SEQUENCE</scope>
    <source>
        <strain evidence="3">ATCC 64411 / 73-15</strain>
    </source>
</reference>
<evidence type="ECO:0000313" key="4">
    <source>
        <dbReference type="Proteomes" id="UP000011715"/>
    </source>
</evidence>
<evidence type="ECO:0000256" key="1">
    <source>
        <dbReference type="SAM" id="SignalP"/>
    </source>
</evidence>
<dbReference type="Proteomes" id="UP000011715">
    <property type="component" value="Unassembled WGS sequence"/>
</dbReference>
<feature type="signal peptide" evidence="1">
    <location>
        <begin position="1"/>
        <end position="18"/>
    </location>
</feature>
<proteinExistence type="predicted"/>
<dbReference type="EMBL" id="GL876970">
    <property type="protein sequence ID" value="KLU86939.1"/>
    <property type="molecule type" value="Genomic_DNA"/>
</dbReference>
<dbReference type="VEuPathDB" id="FungiDB:MAPG_05946"/>
<evidence type="ECO:0000313" key="2">
    <source>
        <dbReference type="EMBL" id="KLU86939.1"/>
    </source>
</evidence>
<reference evidence="2" key="3">
    <citation type="submission" date="2011-03" db="EMBL/GenBank/DDBJ databases">
        <title>Annotation of Magnaporthe poae ATCC 64411.</title>
        <authorList>
            <person name="Ma L.-J."/>
            <person name="Dead R."/>
            <person name="Young S.K."/>
            <person name="Zeng Q."/>
            <person name="Gargeya S."/>
            <person name="Fitzgerald M."/>
            <person name="Haas B."/>
            <person name="Abouelleil A."/>
            <person name="Alvarado L."/>
            <person name="Arachchi H.M."/>
            <person name="Berlin A."/>
            <person name="Brown A."/>
            <person name="Chapman S.B."/>
            <person name="Chen Z."/>
            <person name="Dunbar C."/>
            <person name="Freedman E."/>
            <person name="Gearin G."/>
            <person name="Gellesch M."/>
            <person name="Goldberg J."/>
            <person name="Griggs A."/>
            <person name="Gujja S."/>
            <person name="Heiman D."/>
            <person name="Howarth C."/>
            <person name="Larson L."/>
            <person name="Lui A."/>
            <person name="MacDonald P.J.P."/>
            <person name="Mehta T."/>
            <person name="Montmayeur A."/>
            <person name="Murphy C."/>
            <person name="Neiman D."/>
            <person name="Pearson M."/>
            <person name="Priest M."/>
            <person name="Roberts A."/>
            <person name="Saif S."/>
            <person name="Shea T."/>
            <person name="Shenoy N."/>
            <person name="Sisk P."/>
            <person name="Stolte C."/>
            <person name="Sykes S."/>
            <person name="Yandava C."/>
            <person name="Wortman J."/>
            <person name="Nusbaum C."/>
            <person name="Birren B."/>
        </authorList>
    </citation>
    <scope>NUCLEOTIDE SEQUENCE</scope>
    <source>
        <strain evidence="2">ATCC 64411</strain>
    </source>
</reference>
<evidence type="ECO:0000313" key="3">
    <source>
        <dbReference type="EnsemblFungi" id="MAPG_05946T0"/>
    </source>
</evidence>
<reference evidence="2" key="1">
    <citation type="submission" date="2010-05" db="EMBL/GenBank/DDBJ databases">
        <title>The Genome Sequence of Magnaporthe poae strain ATCC 64411.</title>
        <authorList>
            <consortium name="The Broad Institute Genome Sequencing Platform"/>
            <consortium name="Broad Institute Genome Sequencing Center for Infectious Disease"/>
            <person name="Ma L.-J."/>
            <person name="Dead R."/>
            <person name="Young S."/>
            <person name="Zeng Q."/>
            <person name="Koehrsen M."/>
            <person name="Alvarado L."/>
            <person name="Berlin A."/>
            <person name="Chapman S.B."/>
            <person name="Chen Z."/>
            <person name="Freedman E."/>
            <person name="Gellesch M."/>
            <person name="Goldberg J."/>
            <person name="Griggs A."/>
            <person name="Gujja S."/>
            <person name="Heilman E.R."/>
            <person name="Heiman D."/>
            <person name="Hepburn T."/>
            <person name="Howarth C."/>
            <person name="Jen D."/>
            <person name="Larson L."/>
            <person name="Mehta T."/>
            <person name="Neiman D."/>
            <person name="Pearson M."/>
            <person name="Roberts A."/>
            <person name="Saif S."/>
            <person name="Shea T."/>
            <person name="Shenoy N."/>
            <person name="Sisk P."/>
            <person name="Stolte C."/>
            <person name="Sykes S."/>
            <person name="Walk T."/>
            <person name="White J."/>
            <person name="Yandava C."/>
            <person name="Haas B."/>
            <person name="Nusbaum C."/>
            <person name="Birren B."/>
        </authorList>
    </citation>
    <scope>NUCLEOTIDE SEQUENCE</scope>
    <source>
        <strain evidence="2">ATCC 64411</strain>
    </source>
</reference>
<accession>A0A0C4E0R3</accession>
<reference evidence="3" key="5">
    <citation type="submission" date="2015-06" db="UniProtKB">
        <authorList>
            <consortium name="EnsemblFungi"/>
        </authorList>
    </citation>
    <scope>IDENTIFICATION</scope>
    <source>
        <strain evidence="3">ATCC 64411</strain>
    </source>
</reference>
<protein>
    <submittedName>
        <fullName evidence="2 3">Uncharacterized protein</fullName>
    </submittedName>
</protein>
<organism evidence="3 4">
    <name type="scientific">Magnaporthiopsis poae (strain ATCC 64411 / 73-15)</name>
    <name type="common">Kentucky bluegrass fungus</name>
    <name type="synonym">Magnaporthe poae</name>
    <dbReference type="NCBI Taxonomy" id="644358"/>
    <lineage>
        <taxon>Eukaryota</taxon>
        <taxon>Fungi</taxon>
        <taxon>Dikarya</taxon>
        <taxon>Ascomycota</taxon>
        <taxon>Pezizomycotina</taxon>
        <taxon>Sordariomycetes</taxon>
        <taxon>Sordariomycetidae</taxon>
        <taxon>Magnaporthales</taxon>
        <taxon>Magnaporthaceae</taxon>
        <taxon>Magnaporthiopsis</taxon>
    </lineage>
</organism>
<reference evidence="4" key="2">
    <citation type="submission" date="2010-05" db="EMBL/GenBank/DDBJ databases">
        <title>The genome sequence of Magnaporthe poae strain ATCC 64411.</title>
        <authorList>
            <person name="Ma L.-J."/>
            <person name="Dead R."/>
            <person name="Young S."/>
            <person name="Zeng Q."/>
            <person name="Koehrsen M."/>
            <person name="Alvarado L."/>
            <person name="Berlin A."/>
            <person name="Chapman S.B."/>
            <person name="Chen Z."/>
            <person name="Freedman E."/>
            <person name="Gellesch M."/>
            <person name="Goldberg J."/>
            <person name="Griggs A."/>
            <person name="Gujja S."/>
            <person name="Heilman E.R."/>
            <person name="Heiman D."/>
            <person name="Hepburn T."/>
            <person name="Howarth C."/>
            <person name="Jen D."/>
            <person name="Larson L."/>
            <person name="Mehta T."/>
            <person name="Neiman D."/>
            <person name="Pearson M."/>
            <person name="Roberts A."/>
            <person name="Saif S."/>
            <person name="Shea T."/>
            <person name="Shenoy N."/>
            <person name="Sisk P."/>
            <person name="Stolte C."/>
            <person name="Sykes S."/>
            <person name="Walk T."/>
            <person name="White J."/>
            <person name="Yandava C."/>
            <person name="Haas B."/>
            <person name="Nusbaum C."/>
            <person name="Birren B."/>
        </authorList>
    </citation>
    <scope>NUCLEOTIDE SEQUENCE [LARGE SCALE GENOMIC DNA]</scope>
    <source>
        <strain evidence="4">ATCC 64411 / 73-15</strain>
    </source>
</reference>
<name>A0A0C4E0R3_MAGP6</name>
<keyword evidence="1" id="KW-0732">Signal</keyword>
<gene>
    <name evidence="2" type="ORF">MAPG_05946</name>
</gene>
<sequence length="68" mass="7051">MRFPTILAGLLSAITTHATVMPGSDSLVQGRSEPAGPGLLAARKSRWGGTYSCRGPSAYFRETPGATA</sequence>
<dbReference type="EnsemblFungi" id="MAPG_05946T0">
    <property type="protein sequence ID" value="MAPG_05946T0"/>
    <property type="gene ID" value="MAPG_05946"/>
</dbReference>
<keyword evidence="4" id="KW-1185">Reference proteome</keyword>
<feature type="chain" id="PRO_5009385549" evidence="1">
    <location>
        <begin position="19"/>
        <end position="68"/>
    </location>
</feature>
<dbReference type="EMBL" id="ADBL01001422">
    <property type="status" value="NOT_ANNOTATED_CDS"/>
    <property type="molecule type" value="Genomic_DNA"/>
</dbReference>